<comment type="caution">
    <text evidence="1">The sequence shown here is derived from an EMBL/GenBank/DDBJ whole genome shotgun (WGS) entry which is preliminary data.</text>
</comment>
<protein>
    <submittedName>
        <fullName evidence="1">Uncharacterized protein</fullName>
    </submittedName>
</protein>
<gene>
    <name evidence="1" type="ORF">VCS650_LOCUS20200</name>
</gene>
<dbReference type="EMBL" id="CAJNON010000207">
    <property type="protein sequence ID" value="CAF1102865.1"/>
    <property type="molecule type" value="Genomic_DNA"/>
</dbReference>
<evidence type="ECO:0000313" key="1">
    <source>
        <dbReference type="EMBL" id="CAF1102865.1"/>
    </source>
</evidence>
<proteinExistence type="predicted"/>
<evidence type="ECO:0000313" key="2">
    <source>
        <dbReference type="Proteomes" id="UP000663891"/>
    </source>
</evidence>
<dbReference type="AlphaFoldDB" id="A0A814P8X0"/>
<dbReference type="Proteomes" id="UP000663891">
    <property type="component" value="Unassembled WGS sequence"/>
</dbReference>
<sequence length="196" mass="22839">MRAISHLIKPENVISLIICNDWPTRNQIQSFNSLFDINQFSKLRSLTLYEINNQDLKYILEHVNTNHPISLSIKSCEREYANVWTLVSSARVQCYVQTLSVRNIDYQMQHITWSGQWILNYLAIQDCTYNEYLVILQQLPSLRTLVMRNCSFKYLNNTPSLSLTSHFDSRLTSLTVTDNYISQGNLALLNIIRLCV</sequence>
<accession>A0A814P8X0</accession>
<organism evidence="1 2">
    <name type="scientific">Adineta steineri</name>
    <dbReference type="NCBI Taxonomy" id="433720"/>
    <lineage>
        <taxon>Eukaryota</taxon>
        <taxon>Metazoa</taxon>
        <taxon>Spiralia</taxon>
        <taxon>Gnathifera</taxon>
        <taxon>Rotifera</taxon>
        <taxon>Eurotatoria</taxon>
        <taxon>Bdelloidea</taxon>
        <taxon>Adinetida</taxon>
        <taxon>Adinetidae</taxon>
        <taxon>Adineta</taxon>
    </lineage>
</organism>
<reference evidence="1" key="1">
    <citation type="submission" date="2021-02" db="EMBL/GenBank/DDBJ databases">
        <authorList>
            <person name="Nowell W R."/>
        </authorList>
    </citation>
    <scope>NUCLEOTIDE SEQUENCE</scope>
</reference>
<name>A0A814P8X0_9BILA</name>